<dbReference type="EC" id="2.7.7.6" evidence="11"/>
<dbReference type="Gene3D" id="3.30.1490.180">
    <property type="entry name" value="RNA polymerase ii"/>
    <property type="match status" value="1"/>
</dbReference>
<feature type="compositionally biased region" description="Basic and acidic residues" evidence="12">
    <location>
        <begin position="490"/>
        <end position="502"/>
    </location>
</feature>
<comment type="catalytic activity">
    <reaction evidence="11">
        <text>RNA(n) + a ribonucleoside 5'-triphosphate = RNA(n+1) + diphosphate</text>
        <dbReference type="Rhea" id="RHEA:21248"/>
        <dbReference type="Rhea" id="RHEA-COMP:14527"/>
        <dbReference type="Rhea" id="RHEA-COMP:17342"/>
        <dbReference type="ChEBI" id="CHEBI:33019"/>
        <dbReference type="ChEBI" id="CHEBI:61557"/>
        <dbReference type="ChEBI" id="CHEBI:140395"/>
        <dbReference type="EC" id="2.7.7.6"/>
    </reaction>
</comment>
<dbReference type="Pfam" id="PF00623">
    <property type="entry name" value="RNA_pol_Rpb1_2"/>
    <property type="match status" value="1"/>
</dbReference>
<dbReference type="Gene3D" id="6.20.50.80">
    <property type="match status" value="1"/>
</dbReference>
<dbReference type="SUPFAM" id="SSF64484">
    <property type="entry name" value="beta and beta-prime subunits of DNA dependent RNA-polymerase"/>
    <property type="match status" value="1"/>
</dbReference>
<keyword evidence="5 11" id="KW-0548">Nucleotidyltransferase</keyword>
<dbReference type="InterPro" id="IPR045867">
    <property type="entry name" value="DNA-dir_RpoC_beta_prime"/>
</dbReference>
<dbReference type="Pfam" id="PF04983">
    <property type="entry name" value="RNA_pol_Rpb1_3"/>
    <property type="match status" value="1"/>
</dbReference>
<dbReference type="Pfam" id="PF04997">
    <property type="entry name" value="RNA_pol_Rpb1_1"/>
    <property type="match status" value="1"/>
</dbReference>
<protein>
    <recommendedName>
        <fullName evidence="11">DNA-directed RNA polymerase subunit</fullName>
        <ecNumber evidence="11">2.7.7.6</ecNumber>
    </recommendedName>
</protein>
<keyword evidence="4 11" id="KW-0808">Transferase</keyword>
<feature type="region of interest" description="Disordered" evidence="12">
    <location>
        <begin position="458"/>
        <end position="509"/>
    </location>
</feature>
<evidence type="ECO:0000256" key="4">
    <source>
        <dbReference type="ARBA" id="ARBA00022679"/>
    </source>
</evidence>
<keyword evidence="7" id="KW-0862">Zinc</keyword>
<evidence type="ECO:0000313" key="15">
    <source>
        <dbReference type="Proteomes" id="UP001164746"/>
    </source>
</evidence>
<gene>
    <name evidence="14" type="ORF">MAR_017984</name>
</gene>
<keyword evidence="8" id="KW-0460">Magnesium</keyword>
<dbReference type="SMART" id="SM00663">
    <property type="entry name" value="RPOLA_N"/>
    <property type="match status" value="1"/>
</dbReference>
<dbReference type="CDD" id="cd01435">
    <property type="entry name" value="RNAP_I_RPA1_N"/>
    <property type="match status" value="1"/>
</dbReference>
<dbReference type="InterPro" id="IPR015699">
    <property type="entry name" value="DNA-dir_RNA_pol1_lsu_N"/>
</dbReference>
<dbReference type="InterPro" id="IPR007081">
    <property type="entry name" value="RNA_pol_Rpb1_5"/>
</dbReference>
<proteinExistence type="inferred from homology"/>
<feature type="compositionally biased region" description="Acidic residues" evidence="12">
    <location>
        <begin position="1571"/>
        <end position="1582"/>
    </location>
</feature>
<name>A0ABY7EGU9_MYAAR</name>
<evidence type="ECO:0000256" key="7">
    <source>
        <dbReference type="ARBA" id="ARBA00022833"/>
    </source>
</evidence>
<dbReference type="InterPro" id="IPR007080">
    <property type="entry name" value="RNA_pol_Rpb1_1"/>
</dbReference>
<evidence type="ECO:0000313" key="14">
    <source>
        <dbReference type="EMBL" id="WAR08026.1"/>
    </source>
</evidence>
<dbReference type="PANTHER" id="PTHR19376">
    <property type="entry name" value="DNA-DIRECTED RNA POLYMERASE"/>
    <property type="match status" value="1"/>
</dbReference>
<evidence type="ECO:0000256" key="2">
    <source>
        <dbReference type="ARBA" id="ARBA00006460"/>
    </source>
</evidence>
<evidence type="ECO:0000256" key="10">
    <source>
        <dbReference type="ARBA" id="ARBA00023242"/>
    </source>
</evidence>
<dbReference type="Gene3D" id="4.10.860.120">
    <property type="entry name" value="RNA polymerase II, clamp domain"/>
    <property type="match status" value="1"/>
</dbReference>
<dbReference type="Pfam" id="PF04998">
    <property type="entry name" value="RNA_pol_Rpb1_5"/>
    <property type="match status" value="1"/>
</dbReference>
<dbReference type="InterPro" id="IPR007083">
    <property type="entry name" value="RNA_pol_Rpb1_4"/>
</dbReference>
<dbReference type="InterPro" id="IPR000722">
    <property type="entry name" value="RNA_pol_asu"/>
</dbReference>
<accession>A0ABY7EGU9</accession>
<dbReference type="CDD" id="cd02735">
    <property type="entry name" value="RNAP_I_Rpa1_C"/>
    <property type="match status" value="1"/>
</dbReference>
<keyword evidence="15" id="KW-1185">Reference proteome</keyword>
<keyword evidence="3 11" id="KW-0240">DNA-directed RNA polymerase</keyword>
<dbReference type="Pfam" id="PF05000">
    <property type="entry name" value="RNA_pol_Rpb1_4"/>
    <property type="match status" value="1"/>
</dbReference>
<feature type="domain" description="RNA polymerase N-terminal" evidence="13">
    <location>
        <begin position="553"/>
        <end position="881"/>
    </location>
</feature>
<evidence type="ECO:0000256" key="12">
    <source>
        <dbReference type="SAM" id="MobiDB-lite"/>
    </source>
</evidence>
<dbReference type="Gene3D" id="6.10.250.2940">
    <property type="match status" value="1"/>
</dbReference>
<dbReference type="Gene3D" id="2.40.40.20">
    <property type="match status" value="1"/>
</dbReference>
<feature type="region of interest" description="Disordered" evidence="12">
    <location>
        <begin position="1520"/>
        <end position="1595"/>
    </location>
</feature>
<evidence type="ECO:0000256" key="1">
    <source>
        <dbReference type="ARBA" id="ARBA00004123"/>
    </source>
</evidence>
<reference evidence="14" key="1">
    <citation type="submission" date="2022-11" db="EMBL/GenBank/DDBJ databases">
        <title>Centuries of genome instability and evolution in soft-shell clam transmissible cancer (bioRxiv).</title>
        <authorList>
            <person name="Hart S.F.M."/>
            <person name="Yonemitsu M.A."/>
            <person name="Giersch R.M."/>
            <person name="Beal B.F."/>
            <person name="Arriagada G."/>
            <person name="Davis B.W."/>
            <person name="Ostrander E.A."/>
            <person name="Goff S.P."/>
            <person name="Metzger M.J."/>
        </authorList>
    </citation>
    <scope>NUCLEOTIDE SEQUENCE</scope>
    <source>
        <strain evidence="14">MELC-2E11</strain>
        <tissue evidence="14">Siphon/mantle</tissue>
    </source>
</reference>
<sequence length="1789" mass="200437">MVIERATPFIDGANIAIMVMERATPFIDESNIAIMVIERATLFIDESNIAIMVIERATLFIDESNIAIMVMERATPFIDESNIAIMVMERATPFIDESNIAIMVMERATPFINESKIAIMVIERATPFIDESNIAIMVIERATLFIDDSNIAIMVIERATPFIDESNIAIMVKERATPFIDESNIAIMVMERATPFIDESKIAIMVMERATPFIDESKIAIMVIERATPFIDESKIAIMFRFYTTKDVRALSVKEITNVETFDTLNHPTVGGLYDQALGPSDEHDVCFTCNQPSLHCPGHMGHMELAMPVFNPLLFMTMLQTLRATCFTCHRLNVDPIACTLFLAESQLLEAGLVAEAAMLSYRFSEEDRSEDRSQHKQLIEETAKQCLQGKAREQDKNSHSYKNVEAVRQSISSIFTKVQMRKNKKCAHCLAKRKTLRHEDRSKIFLVGTLADAPKETGKTKVTNNQTGDDPEDDGDDEEEGDNSDTEEPARKRSRPDVIKSKQKGSSVSNISMITPLKLRDHFRKVWSADGVVLQEVYPVLKHSGLEFPTDIFFLEAIPVPPTKFRPISEMHDQKYEHSQTSNLLAILKDNSLVRDILWEMEKSSADTQVGPGSFSRELNIIPGKTLYEKLSAALARLQMMINRFHDSEADKSLTQDSKKNIGIKQVLEKKSGLFRKHMMGKRVNFAARSVISPDPNINTNEIGIPLVFAKVLTYPQPVTPWNVHELRQAVINGPSIYPGATHIVEENGRVTLLKGNQPIQRQALANSLLTPSQVLRHLKNGDVLLLNRQPTLHRPSIQAHKARVLSGEKTLRLHYANCKAYNADFDGDEMNAHFPQNEIARAEAYNIVSTDFQYLVPKDGTPLAGLIQDHMVSGVTLTIRGRFFSRSDYCRLVYGALVDCPGRLKLLPPAILKPHPLWSGKQVLSTVVLNIIPADKPALSLIGKAKIPEKVWVKAGVNMPAISQYGMGESDVVIRQGELLIGVLDKGHYGPTPFGLVHCSYELYGGGVAGQMLTCFGRLFMNFLQQRGFTLGVEDILVTRKADKARAKIVRNSPKVGGAVARKTLDMEMGTGDREVADALMSAHFTPNQQRMRELDMNMRNQTNDIQNSIVNTCMPNGLLKLFPENNLQLMVNCMQISCLLGQIELEGKRPPLMLSGKTLPSFLAYDVTPRAGGFVTGRFLTGIRQQEYFFHCMAGREGLIDTAVKTSRSGYLQRCLIKHLEGIKVGYDLTVRDSDNSFNYGEDGLDLHKTGFLKPRQLPFLVENQGVISSVQPRCSQDDEAPGKISYLEKKIQKWRKKHGQGEGKKVRTSGFLSFCQLVEPSGEKALKGSGLGMSESKFWEMMSLKVQRAVVEPGEPVGLLSAQSIGEPSTQMTLNTFHFAGRNEMNVTLGIPRLREVLMVGSRQIKTPAIDVPVVPGGPAKDRARELQKHLTKVHLKELLQDVEVVEWLAIEGRMKHQRRRMFKVTFHFLPWSCYRDKFAVKPDQVIRFLEKVYVKKLLQHIRFTINKQAKRRLMSSGSTKRVVERAPAEDEEPMAEPETEEGQEVLDADDGDDTATGQKRKKDEEQEYEDGEEDGAETGGNTEVQDTEDVVMDEDEEVPSDMEDIDEALIAEYEEKDTDSDSVNHRINFPLVDSKLDLLALVESHVQRVVVHEVVGISRCILGEEKGPHGGMEFHLKTEGINMMEIEAVFAAYGIQVDHRHLSLVADYMTFEGVYKPFNRRALETNPSPLQKMSFESTMGFILSSVINKNVDKLLSPSSQIVVGKNVTTGTGCFELFTPMVVS</sequence>
<comment type="subcellular location">
    <subcellularLocation>
        <location evidence="1">Nucleus</location>
    </subcellularLocation>
</comment>
<evidence type="ECO:0000256" key="6">
    <source>
        <dbReference type="ARBA" id="ARBA00022723"/>
    </source>
</evidence>
<evidence type="ECO:0000259" key="13">
    <source>
        <dbReference type="SMART" id="SM00663"/>
    </source>
</evidence>
<dbReference type="InterPro" id="IPR006592">
    <property type="entry name" value="RNA_pol_N"/>
</dbReference>
<dbReference type="InterPro" id="IPR038120">
    <property type="entry name" value="Rpb1_funnel_sf"/>
</dbReference>
<dbReference type="InterPro" id="IPR044893">
    <property type="entry name" value="RNA_pol_Rpb1_clamp_domain"/>
</dbReference>
<keyword evidence="10" id="KW-0539">Nucleus</keyword>
<dbReference type="Gene3D" id="1.10.274.100">
    <property type="entry name" value="RNA polymerase Rpb1, domain 3"/>
    <property type="match status" value="1"/>
</dbReference>
<dbReference type="PANTHER" id="PTHR19376:SF11">
    <property type="entry name" value="DNA-DIRECTED RNA POLYMERASE I SUBUNIT RPA1"/>
    <property type="match status" value="1"/>
</dbReference>
<dbReference type="Proteomes" id="UP001164746">
    <property type="component" value="Chromosome 6"/>
</dbReference>
<keyword evidence="6" id="KW-0479">Metal-binding</keyword>
<organism evidence="14 15">
    <name type="scientific">Mya arenaria</name>
    <name type="common">Soft-shell clam</name>
    <dbReference type="NCBI Taxonomy" id="6604"/>
    <lineage>
        <taxon>Eukaryota</taxon>
        <taxon>Metazoa</taxon>
        <taxon>Spiralia</taxon>
        <taxon>Lophotrochozoa</taxon>
        <taxon>Mollusca</taxon>
        <taxon>Bivalvia</taxon>
        <taxon>Autobranchia</taxon>
        <taxon>Heteroconchia</taxon>
        <taxon>Euheterodonta</taxon>
        <taxon>Imparidentia</taxon>
        <taxon>Neoheterodontei</taxon>
        <taxon>Myida</taxon>
        <taxon>Myoidea</taxon>
        <taxon>Myidae</taxon>
        <taxon>Mya</taxon>
    </lineage>
</organism>
<keyword evidence="9 11" id="KW-0804">Transcription</keyword>
<comment type="similarity">
    <text evidence="2 11">Belongs to the RNA polymerase beta' chain family.</text>
</comment>
<dbReference type="Gene3D" id="1.10.132.30">
    <property type="match status" value="1"/>
</dbReference>
<evidence type="ECO:0000256" key="9">
    <source>
        <dbReference type="ARBA" id="ARBA00023163"/>
    </source>
</evidence>
<dbReference type="InterPro" id="IPR007066">
    <property type="entry name" value="RNA_pol_Rpb1_3"/>
</dbReference>
<dbReference type="InterPro" id="IPR042102">
    <property type="entry name" value="RNA_pol_Rpb1_3_sf"/>
</dbReference>
<evidence type="ECO:0000256" key="8">
    <source>
        <dbReference type="ARBA" id="ARBA00022842"/>
    </source>
</evidence>
<dbReference type="Gene3D" id="3.30.70.2850">
    <property type="match status" value="1"/>
</dbReference>
<feature type="compositionally biased region" description="Acidic residues" evidence="12">
    <location>
        <begin position="471"/>
        <end position="489"/>
    </location>
</feature>
<dbReference type="InterPro" id="IPR047107">
    <property type="entry name" value="DNA-dir_RNA_pol1_lsu_C"/>
</dbReference>
<evidence type="ECO:0000256" key="3">
    <source>
        <dbReference type="ARBA" id="ARBA00022478"/>
    </source>
</evidence>
<comment type="function">
    <text evidence="11">DNA-dependent RNA polymerase catalyzes the transcription of DNA into RNA using the four ribonucleoside triphosphates as substrates.</text>
</comment>
<evidence type="ECO:0000256" key="11">
    <source>
        <dbReference type="RuleBase" id="RU004279"/>
    </source>
</evidence>
<dbReference type="EMBL" id="CP111017">
    <property type="protein sequence ID" value="WAR08026.1"/>
    <property type="molecule type" value="Genomic_DNA"/>
</dbReference>
<evidence type="ECO:0000256" key="5">
    <source>
        <dbReference type="ARBA" id="ARBA00022695"/>
    </source>
</evidence>
<feature type="compositionally biased region" description="Acidic residues" evidence="12">
    <location>
        <begin position="1535"/>
        <end position="1559"/>
    </location>
</feature>